<comment type="function">
    <text evidence="4">GTPase involved in activation of the TORC1 signaling pathway, which promotes growth and represses autophagy in nutrient-rich conditions.</text>
</comment>
<keyword evidence="7" id="KW-1185">Reference proteome</keyword>
<dbReference type="GO" id="GO:0005634">
    <property type="term" value="C:nucleus"/>
    <property type="evidence" value="ECO:0007669"/>
    <property type="project" value="TreeGrafter"/>
</dbReference>
<dbReference type="GO" id="GO:0000329">
    <property type="term" value="C:fungal-type vacuole membrane"/>
    <property type="evidence" value="ECO:0007669"/>
    <property type="project" value="TreeGrafter"/>
</dbReference>
<dbReference type="EMBL" id="KV427611">
    <property type="protein sequence ID" value="KZT09769.1"/>
    <property type="molecule type" value="Genomic_DNA"/>
</dbReference>
<dbReference type="SUPFAM" id="SSF52540">
    <property type="entry name" value="P-loop containing nucleoside triphosphate hydrolases"/>
    <property type="match status" value="1"/>
</dbReference>
<feature type="region of interest" description="Disordered" evidence="5">
    <location>
        <begin position="219"/>
        <end position="269"/>
    </location>
</feature>
<dbReference type="GO" id="GO:1904263">
    <property type="term" value="P:positive regulation of TORC1 signaling"/>
    <property type="evidence" value="ECO:0007669"/>
    <property type="project" value="TreeGrafter"/>
</dbReference>
<organism evidence="6 7">
    <name type="scientific">Laetiporus sulphureus 93-53</name>
    <dbReference type="NCBI Taxonomy" id="1314785"/>
    <lineage>
        <taxon>Eukaryota</taxon>
        <taxon>Fungi</taxon>
        <taxon>Dikarya</taxon>
        <taxon>Basidiomycota</taxon>
        <taxon>Agaricomycotina</taxon>
        <taxon>Agaricomycetes</taxon>
        <taxon>Polyporales</taxon>
        <taxon>Laetiporus</taxon>
    </lineage>
</organism>
<keyword evidence="3 4" id="KW-0342">GTP-binding</keyword>
<dbReference type="InterPro" id="IPR027417">
    <property type="entry name" value="P-loop_NTPase"/>
</dbReference>
<dbReference type="FunCoup" id="A0A165G395">
    <property type="interactions" value="186"/>
</dbReference>
<dbReference type="GO" id="GO:0005525">
    <property type="term" value="F:GTP binding"/>
    <property type="evidence" value="ECO:0007669"/>
    <property type="project" value="UniProtKB-UniRule"/>
</dbReference>
<dbReference type="InterPro" id="IPR039397">
    <property type="entry name" value="RagA/B"/>
</dbReference>
<comment type="subunit">
    <text evidence="4">Component of the GSE complex.</text>
</comment>
<dbReference type="InterPro" id="IPR006762">
    <property type="entry name" value="Gtr1_RagA"/>
</dbReference>
<dbReference type="Pfam" id="PF04670">
    <property type="entry name" value="Gtr1_RagA"/>
    <property type="match status" value="1"/>
</dbReference>
<gene>
    <name evidence="6" type="ORF">LAESUDRAFT_810727</name>
</gene>
<proteinExistence type="inferred from homology"/>
<comment type="similarity">
    <text evidence="1 4">Belongs to the GTR/RAG GTP-binding protein family.</text>
</comment>
<evidence type="ECO:0000256" key="1">
    <source>
        <dbReference type="ARBA" id="ARBA00007756"/>
    </source>
</evidence>
<sequence>MVKKKILLMGASGSGKTSMRALIFSTHPSSLTMRWSPTIEVDQNHVRFFGDLILNLWDCGGQDSYMDGYLATQQATVFQHVGVLIYVFDVQTPHLDKDLEYYQRCLAALRTYSPGAAVFLLVHKMDLVSDPREKRKTLERKTQELKEASGDAEVTVFGTTIHDESLYKAWSRIVHTLIPNAGVLSKHLTTLGYACSATEVILFERTTFLVIATSSPTPTTVAPVSASTSPAPNPLNDLQTPTTTSGVSLPTTEHESVEPDANPHQLSPTRYERTSELIKGFKLSCSRVREEFQSLEVELADFTAVLDELTKNTYVLIVVHDPTIETAALRMNIRLARKKFEELQGDSLIS</sequence>
<evidence type="ECO:0000256" key="2">
    <source>
        <dbReference type="ARBA" id="ARBA00022741"/>
    </source>
</evidence>
<dbReference type="PANTHER" id="PTHR11259">
    <property type="entry name" value="RAS-RELATED GTP BINDING RAG/GTR YEAST"/>
    <property type="match status" value="1"/>
</dbReference>
<dbReference type="CDD" id="cd11384">
    <property type="entry name" value="RagA_like"/>
    <property type="match status" value="1"/>
</dbReference>
<dbReference type="GO" id="GO:0003924">
    <property type="term" value="F:GTPase activity"/>
    <property type="evidence" value="ECO:0007669"/>
    <property type="project" value="UniProtKB-UniRule"/>
</dbReference>
<evidence type="ECO:0000256" key="4">
    <source>
        <dbReference type="RuleBase" id="RU367014"/>
    </source>
</evidence>
<accession>A0A165G395</accession>
<dbReference type="Gene3D" id="3.30.450.190">
    <property type="match status" value="1"/>
</dbReference>
<dbReference type="Proteomes" id="UP000076871">
    <property type="component" value="Unassembled WGS sequence"/>
</dbReference>
<evidence type="ECO:0000313" key="6">
    <source>
        <dbReference type="EMBL" id="KZT09769.1"/>
    </source>
</evidence>
<dbReference type="AlphaFoldDB" id="A0A165G395"/>
<dbReference type="GO" id="GO:1990131">
    <property type="term" value="C:Gtr1-Gtr2 GTPase complex"/>
    <property type="evidence" value="ECO:0007669"/>
    <property type="project" value="UniProtKB-UniRule"/>
</dbReference>
<dbReference type="PANTHER" id="PTHR11259:SF1">
    <property type="entry name" value="RAS-RELATED GTP-BINDING PROTEIN"/>
    <property type="match status" value="1"/>
</dbReference>
<feature type="compositionally biased region" description="Low complexity" evidence="5">
    <location>
        <begin position="219"/>
        <end position="230"/>
    </location>
</feature>
<dbReference type="Gene3D" id="3.40.50.300">
    <property type="entry name" value="P-loop containing nucleotide triphosphate hydrolases"/>
    <property type="match status" value="1"/>
</dbReference>
<evidence type="ECO:0000256" key="5">
    <source>
        <dbReference type="SAM" id="MobiDB-lite"/>
    </source>
</evidence>
<keyword evidence="2 4" id="KW-0547">Nucleotide-binding</keyword>
<dbReference type="RefSeq" id="XP_040767509.1">
    <property type="nucleotide sequence ID" value="XM_040914248.1"/>
</dbReference>
<name>A0A165G395_9APHY</name>
<reference evidence="6 7" key="1">
    <citation type="journal article" date="2016" name="Mol. Biol. Evol.">
        <title>Comparative Genomics of Early-Diverging Mushroom-Forming Fungi Provides Insights into the Origins of Lignocellulose Decay Capabilities.</title>
        <authorList>
            <person name="Nagy L.G."/>
            <person name="Riley R."/>
            <person name="Tritt A."/>
            <person name="Adam C."/>
            <person name="Daum C."/>
            <person name="Floudas D."/>
            <person name="Sun H."/>
            <person name="Yadav J.S."/>
            <person name="Pangilinan J."/>
            <person name="Larsson K.H."/>
            <person name="Matsuura K."/>
            <person name="Barry K."/>
            <person name="Labutti K."/>
            <person name="Kuo R."/>
            <person name="Ohm R.A."/>
            <person name="Bhattacharya S.S."/>
            <person name="Shirouzu T."/>
            <person name="Yoshinaga Y."/>
            <person name="Martin F.M."/>
            <person name="Grigoriev I.V."/>
            <person name="Hibbett D.S."/>
        </authorList>
    </citation>
    <scope>NUCLEOTIDE SEQUENCE [LARGE SCALE GENOMIC DNA]</scope>
    <source>
        <strain evidence="6 7">93-53</strain>
    </source>
</reference>
<dbReference type="GO" id="GO:0009267">
    <property type="term" value="P:cellular response to starvation"/>
    <property type="evidence" value="ECO:0007669"/>
    <property type="project" value="TreeGrafter"/>
</dbReference>
<feature type="compositionally biased region" description="Polar residues" evidence="5">
    <location>
        <begin position="236"/>
        <end position="251"/>
    </location>
</feature>
<evidence type="ECO:0000256" key="3">
    <source>
        <dbReference type="ARBA" id="ARBA00023134"/>
    </source>
</evidence>
<dbReference type="OrthoDB" id="10020193at2759"/>
<dbReference type="InParanoid" id="A0A165G395"/>
<dbReference type="GeneID" id="63831276"/>
<dbReference type="GO" id="GO:0010507">
    <property type="term" value="P:negative regulation of autophagy"/>
    <property type="evidence" value="ECO:0007669"/>
    <property type="project" value="TreeGrafter"/>
</dbReference>
<dbReference type="STRING" id="1314785.A0A165G395"/>
<evidence type="ECO:0000313" key="7">
    <source>
        <dbReference type="Proteomes" id="UP000076871"/>
    </source>
</evidence>
<protein>
    <recommendedName>
        <fullName evidence="4">GTP-binding protein</fullName>
    </recommendedName>
</protein>